<evidence type="ECO:0000313" key="2">
    <source>
        <dbReference type="EMBL" id="AZQ09301.1"/>
    </source>
</evidence>
<evidence type="ECO:0000256" key="1">
    <source>
        <dbReference type="ARBA" id="ARBA00023115"/>
    </source>
</evidence>
<organism evidence="2 3">
    <name type="scientific">Shewanella khirikhana</name>
    <dbReference type="NCBI Taxonomy" id="1965282"/>
    <lineage>
        <taxon>Bacteria</taxon>
        <taxon>Pseudomonadati</taxon>
        <taxon>Pseudomonadota</taxon>
        <taxon>Gammaproteobacteria</taxon>
        <taxon>Alteromonadales</taxon>
        <taxon>Shewanellaceae</taxon>
        <taxon>Shewanella</taxon>
    </lineage>
</organism>
<dbReference type="InterPro" id="IPR029063">
    <property type="entry name" value="SAM-dependent_MTases_sf"/>
</dbReference>
<dbReference type="PANTHER" id="PTHR43317:SF1">
    <property type="entry name" value="THERMOSPERMINE SYNTHASE ACAULIS5"/>
    <property type="match status" value="1"/>
</dbReference>
<proteinExistence type="predicted"/>
<accession>A0ABN5TQ83</accession>
<dbReference type="Gene3D" id="3.40.50.150">
    <property type="entry name" value="Vaccinia Virus protein VP39"/>
    <property type="match status" value="1"/>
</dbReference>
<evidence type="ECO:0000313" key="3">
    <source>
        <dbReference type="Proteomes" id="UP000278437"/>
    </source>
</evidence>
<name>A0ABN5TQ83_9GAMM</name>
<protein>
    <submittedName>
        <fullName evidence="2">Spermidine synthase</fullName>
    </submittedName>
</protein>
<dbReference type="PANTHER" id="PTHR43317">
    <property type="entry name" value="THERMOSPERMINE SYNTHASE ACAULIS5"/>
    <property type="match status" value="1"/>
</dbReference>
<dbReference type="SUPFAM" id="SSF53335">
    <property type="entry name" value="S-adenosyl-L-methionine-dependent methyltransferases"/>
    <property type="match status" value="1"/>
</dbReference>
<keyword evidence="1" id="KW-0620">Polyamine biosynthesis</keyword>
<dbReference type="EMBL" id="CP020373">
    <property type="protein sequence ID" value="AZQ09301.1"/>
    <property type="molecule type" value="Genomic_DNA"/>
</dbReference>
<dbReference type="Pfam" id="PF01564">
    <property type="entry name" value="Spermine_synth"/>
    <property type="match status" value="1"/>
</dbReference>
<sequence>MLRPIEKCFFARNRDKLSDYKLIYQSQDAHGPVLVLEGDGLRVLSFGDNDEQSKLDIRTPHIPKHSYVQVMLESLMYKSPRSALVLGLGGGALVHALRHADGAMKISAVELRHEVIDVAKRYFFLPVGKKLQLFEGDAKVFLESAEHKRVDIVYADIYGADGVDEQQMSPAFIAGALRLLKADGMLVLNCWKEHRDNLALQTLLKQEFAEVYASLSSGGNWVIFASRIPGVLREEGLKQARAELSNRLGFTVGRASMSFGPWGG</sequence>
<dbReference type="CDD" id="cd02440">
    <property type="entry name" value="AdoMet_MTases"/>
    <property type="match status" value="1"/>
</dbReference>
<reference evidence="3" key="1">
    <citation type="submission" date="2017-03" db="EMBL/GenBank/DDBJ databases">
        <title>Full genome sequence of a non-lethal Shewanella isolate that potentiates virulence of Vibio parahaemolyticus causing acute hepatopancreatic necrosis disease (AHPND) in shrimp.</title>
        <authorList>
            <person name="Prachumwat A."/>
            <person name="Sritunyalucksana K."/>
        </authorList>
    </citation>
    <scope>NUCLEOTIDE SEQUENCE [LARGE SCALE GENOMIC DNA]</scope>
    <source>
        <strain evidence="3">TH2012</strain>
    </source>
</reference>
<keyword evidence="3" id="KW-1185">Reference proteome</keyword>
<gene>
    <name evidence="2" type="ORF">STH12_00149</name>
</gene>
<dbReference type="Proteomes" id="UP000278437">
    <property type="component" value="Chromosome"/>
</dbReference>